<reference evidence="1 2" key="1">
    <citation type="submission" date="2018-03" db="EMBL/GenBank/DDBJ databases">
        <title>Genomic Encyclopedia of Archaeal and Bacterial Type Strains, Phase II (KMG-II): from individual species to whole genera.</title>
        <authorList>
            <person name="Goeker M."/>
        </authorList>
    </citation>
    <scope>NUCLEOTIDE SEQUENCE [LARGE SCALE GENOMIC DNA]</scope>
    <source>
        <strain evidence="1 2">DSM 100346</strain>
    </source>
</reference>
<dbReference type="OrthoDB" id="5422541at2"/>
<evidence type="ECO:0000313" key="1">
    <source>
        <dbReference type="EMBL" id="PWJ55962.1"/>
    </source>
</evidence>
<organism evidence="1 2">
    <name type="scientific">Dyadobacter jejuensis</name>
    <dbReference type="NCBI Taxonomy" id="1082580"/>
    <lineage>
        <taxon>Bacteria</taxon>
        <taxon>Pseudomonadati</taxon>
        <taxon>Bacteroidota</taxon>
        <taxon>Cytophagia</taxon>
        <taxon>Cytophagales</taxon>
        <taxon>Spirosomataceae</taxon>
        <taxon>Dyadobacter</taxon>
    </lineage>
</organism>
<accession>A0A316AEC9</accession>
<protein>
    <submittedName>
        <fullName evidence="1">Uncharacterized protein</fullName>
    </submittedName>
</protein>
<dbReference type="EMBL" id="QGDT01000012">
    <property type="protein sequence ID" value="PWJ55962.1"/>
    <property type="molecule type" value="Genomic_DNA"/>
</dbReference>
<name>A0A316AEC9_9BACT</name>
<comment type="caution">
    <text evidence="1">The sequence shown here is derived from an EMBL/GenBank/DDBJ whole genome shotgun (WGS) entry which is preliminary data.</text>
</comment>
<keyword evidence="2" id="KW-1185">Reference proteome</keyword>
<proteinExistence type="predicted"/>
<dbReference type="Proteomes" id="UP000245880">
    <property type="component" value="Unassembled WGS sequence"/>
</dbReference>
<evidence type="ECO:0000313" key="2">
    <source>
        <dbReference type="Proteomes" id="UP000245880"/>
    </source>
</evidence>
<dbReference type="RefSeq" id="WP_109676807.1">
    <property type="nucleotide sequence ID" value="NZ_QGDT01000012.1"/>
</dbReference>
<gene>
    <name evidence="1" type="ORF">CLV98_11256</name>
</gene>
<sequence length="446" mass="50697">MYAAYIGKKLIELVNKREGKNRSTQEFYDEVYIPLFFLNERYLQHVNNSKFDQVYKQKRKTPLTSVVLASALTDQHSKIQTDAPDGSFFLGGAAAEISAGTSGQVTDILPPITTDEVYASWIGAAMGVGVSGGLNLLIDSDEVLLALYDGWFRYREYLTQTPNLKPHQVNTWNGYWVTNFFDDLYDDNYPFANKEPEVKTDSKTGIASVETTPWIKVIFALAEKMPKQIINTYVYSLSQRNTTIGFISLELPAVLFLNELYKKISKEESIITNTESLATLYDTALGFQKACELGKIGIPALEPKQLREHIPSFHREGKPFKTPKNQNDSILLTYNFYQTWIIAMLNNQQLIDLTKKFASALNDFSNQKDRSKTIKSRSVDELLKASNRRSFIEQLAKLVTENESQESTFYQTVDELANIVITIPLTDFPLFMALLKLKYALLQPKK</sequence>
<dbReference type="AlphaFoldDB" id="A0A316AEC9"/>